<dbReference type="SUPFAM" id="SSF68906">
    <property type="entry name" value="SAP domain"/>
    <property type="match status" value="1"/>
</dbReference>
<feature type="region of interest" description="Disordered" evidence="5">
    <location>
        <begin position="1"/>
        <end position="36"/>
    </location>
</feature>
<feature type="compositionally biased region" description="Acidic residues" evidence="5">
    <location>
        <begin position="19"/>
        <end position="33"/>
    </location>
</feature>
<dbReference type="PROSITE" id="PS50800">
    <property type="entry name" value="SAP"/>
    <property type="match status" value="1"/>
</dbReference>
<evidence type="ECO:0000256" key="2">
    <source>
        <dbReference type="ARBA" id="ARBA00022771"/>
    </source>
</evidence>
<dbReference type="OMA" id="MNTHEDQ"/>
<dbReference type="GO" id="GO:0008270">
    <property type="term" value="F:zinc ion binding"/>
    <property type="evidence" value="ECO:0007669"/>
    <property type="project" value="UniProtKB-KW"/>
</dbReference>
<gene>
    <name evidence="8" type="ORF">GSCOC_T00021733001</name>
</gene>
<accession>A0A068TNB0</accession>
<dbReference type="SMART" id="SM00356">
    <property type="entry name" value="ZnF_C3H1"/>
    <property type="match status" value="1"/>
</dbReference>
<dbReference type="Proteomes" id="UP000295252">
    <property type="component" value="Chromosome VI"/>
</dbReference>
<evidence type="ECO:0000259" key="7">
    <source>
        <dbReference type="PROSITE" id="PS50800"/>
    </source>
</evidence>
<evidence type="ECO:0000259" key="6">
    <source>
        <dbReference type="PROSITE" id="PS50103"/>
    </source>
</evidence>
<dbReference type="Pfam" id="PF24766">
    <property type="entry name" value="DUF7699"/>
    <property type="match status" value="1"/>
</dbReference>
<dbReference type="Gene3D" id="4.10.1000.10">
    <property type="entry name" value="Zinc finger, CCCH-type"/>
    <property type="match status" value="1"/>
</dbReference>
<evidence type="ECO:0000256" key="5">
    <source>
        <dbReference type="SAM" id="MobiDB-lite"/>
    </source>
</evidence>
<dbReference type="Gene3D" id="1.10.720.30">
    <property type="entry name" value="SAP domain"/>
    <property type="match status" value="1"/>
</dbReference>
<keyword evidence="3 4" id="KW-0862">Zinc</keyword>
<dbReference type="Pfam" id="PF02037">
    <property type="entry name" value="SAP"/>
    <property type="match status" value="1"/>
</dbReference>
<dbReference type="SMART" id="SM00513">
    <property type="entry name" value="SAP"/>
    <property type="match status" value="1"/>
</dbReference>
<dbReference type="InterPro" id="IPR000571">
    <property type="entry name" value="Znf_CCCH"/>
</dbReference>
<dbReference type="InterPro" id="IPR003034">
    <property type="entry name" value="SAP_dom"/>
</dbReference>
<organism evidence="8 9">
    <name type="scientific">Coffea canephora</name>
    <name type="common">Robusta coffee</name>
    <dbReference type="NCBI Taxonomy" id="49390"/>
    <lineage>
        <taxon>Eukaryota</taxon>
        <taxon>Viridiplantae</taxon>
        <taxon>Streptophyta</taxon>
        <taxon>Embryophyta</taxon>
        <taxon>Tracheophyta</taxon>
        <taxon>Spermatophyta</taxon>
        <taxon>Magnoliopsida</taxon>
        <taxon>eudicotyledons</taxon>
        <taxon>Gunneridae</taxon>
        <taxon>Pentapetalae</taxon>
        <taxon>asterids</taxon>
        <taxon>lamiids</taxon>
        <taxon>Gentianales</taxon>
        <taxon>Rubiaceae</taxon>
        <taxon>Ixoroideae</taxon>
        <taxon>Gardenieae complex</taxon>
        <taxon>Bertiereae - Coffeeae clade</taxon>
        <taxon>Coffeeae</taxon>
        <taxon>Coffea</taxon>
    </lineage>
</organism>
<dbReference type="STRING" id="49390.A0A068TNB0"/>
<keyword evidence="2 4" id="KW-0863">Zinc-finger</keyword>
<keyword evidence="1 4" id="KW-0479">Metal-binding</keyword>
<dbReference type="PANTHER" id="PTHR35323">
    <property type="entry name" value="SAP DOMAIN-CONTAINING PROTEIN"/>
    <property type="match status" value="1"/>
</dbReference>
<reference evidence="9" key="1">
    <citation type="journal article" date="2014" name="Science">
        <title>The coffee genome provides insight into the convergent evolution of caffeine biosynthesis.</title>
        <authorList>
            <person name="Denoeud F."/>
            <person name="Carretero-Paulet L."/>
            <person name="Dereeper A."/>
            <person name="Droc G."/>
            <person name="Guyot R."/>
            <person name="Pietrella M."/>
            <person name="Zheng C."/>
            <person name="Alberti A."/>
            <person name="Anthony F."/>
            <person name="Aprea G."/>
            <person name="Aury J.M."/>
            <person name="Bento P."/>
            <person name="Bernard M."/>
            <person name="Bocs S."/>
            <person name="Campa C."/>
            <person name="Cenci A."/>
            <person name="Combes M.C."/>
            <person name="Crouzillat D."/>
            <person name="Da Silva C."/>
            <person name="Daddiego L."/>
            <person name="De Bellis F."/>
            <person name="Dussert S."/>
            <person name="Garsmeur O."/>
            <person name="Gayraud T."/>
            <person name="Guignon V."/>
            <person name="Jahn K."/>
            <person name="Jamilloux V."/>
            <person name="Joet T."/>
            <person name="Labadie K."/>
            <person name="Lan T."/>
            <person name="Leclercq J."/>
            <person name="Lepelley M."/>
            <person name="Leroy T."/>
            <person name="Li L.T."/>
            <person name="Librado P."/>
            <person name="Lopez L."/>
            <person name="Munoz A."/>
            <person name="Noel B."/>
            <person name="Pallavicini A."/>
            <person name="Perrotta G."/>
            <person name="Poncet V."/>
            <person name="Pot D."/>
            <person name="Priyono X."/>
            <person name="Rigoreau M."/>
            <person name="Rouard M."/>
            <person name="Rozas J."/>
            <person name="Tranchant-Dubreuil C."/>
            <person name="VanBuren R."/>
            <person name="Zhang Q."/>
            <person name="Andrade A.C."/>
            <person name="Argout X."/>
            <person name="Bertrand B."/>
            <person name="de Kochko A."/>
            <person name="Graziosi G."/>
            <person name="Henry R.J."/>
            <person name="Jayarama X."/>
            <person name="Ming R."/>
            <person name="Nagai C."/>
            <person name="Rounsley S."/>
            <person name="Sankoff D."/>
            <person name="Giuliano G."/>
            <person name="Albert V.A."/>
            <person name="Wincker P."/>
            <person name="Lashermes P."/>
        </authorList>
    </citation>
    <scope>NUCLEOTIDE SEQUENCE [LARGE SCALE GENOMIC DNA]</scope>
    <source>
        <strain evidence="9">cv. DH200-94</strain>
    </source>
</reference>
<dbReference type="EMBL" id="HG739086">
    <property type="protein sequence ID" value="CDO97820.1"/>
    <property type="molecule type" value="Genomic_DNA"/>
</dbReference>
<dbReference type="PROSITE" id="PS50103">
    <property type="entry name" value="ZF_C3H1"/>
    <property type="match status" value="1"/>
</dbReference>
<evidence type="ECO:0000313" key="9">
    <source>
        <dbReference type="Proteomes" id="UP000295252"/>
    </source>
</evidence>
<name>A0A068TNB0_COFCA</name>
<dbReference type="PhylomeDB" id="A0A068TNB0"/>
<dbReference type="PANTHER" id="PTHR35323:SF5">
    <property type="entry name" value="ZINC FINGER CCCH DOMAIN-CONTAINING PROTEIN 62"/>
    <property type="match status" value="1"/>
</dbReference>
<feature type="zinc finger region" description="C3H1-type" evidence="4">
    <location>
        <begin position="498"/>
        <end position="525"/>
    </location>
</feature>
<sequence>MALLEQQNYNGESDHSDGYDSDDSEEDPDFDILEESRSSFSGLSIRRKSNLGIDKEMIKYAEEEGDPDVTEVVVPGLDEKDQKGYETIQKVVGAGQLEKLKVDQCKVYLRKHGLRLTGNKETLIQRIREHLDILNGGGEKKYPASSFLVNCKGAIMQILRLGLYLLFRFNIASRSASGPPCGTRLVAGRIVKESYGAAKQQHTFTIEVLWSKGEKSLPPLHPLLIKGRNLYRLTTMRQRWEDEEERKRILSEKHARGAVARSNREARVLERDMRKVLKSDRVLKKEHGFRKQEENRKQMQCSLSIPLNNNIQPEQQPEDMQDTCQSQYFKKKECWELRSFKDKTSARQEDPGYVQMRSKICTDANVPLEGNPSRRPFTSMNCNLPGHPSWMNTHEDQNKFKNSMTSVYGAVKNARHANHRSVINHPRAPAGCEISSTNSLSSSTKSHVYAKNENAQQKDFYHRNCGMNNPLKSSEQMRAYVRVDNFDASRNIVQGHLKEKKQLCRYYAQGRCYYGYKCKYLHERYSGKLVVQSGLIGTDSNSGEAVILLAGEWLTFHQLVNTFLSLCIFVACLVSEKKWQSNLQ</sequence>
<feature type="compositionally biased region" description="Polar residues" evidence="5">
    <location>
        <begin position="1"/>
        <end position="11"/>
    </location>
</feature>
<keyword evidence="9" id="KW-1185">Reference proteome</keyword>
<dbReference type="InParanoid" id="A0A068TNB0"/>
<dbReference type="InterPro" id="IPR041367">
    <property type="entry name" value="Znf-CCCH_4"/>
</dbReference>
<dbReference type="OrthoDB" id="690722at2759"/>
<protein>
    <recommendedName>
        <fullName evidence="10">C3H1-type domain-containing protein</fullName>
    </recommendedName>
</protein>
<feature type="domain" description="C3H1-type" evidence="6">
    <location>
        <begin position="498"/>
        <end position="525"/>
    </location>
</feature>
<evidence type="ECO:0008006" key="10">
    <source>
        <dbReference type="Google" id="ProtNLM"/>
    </source>
</evidence>
<dbReference type="InterPro" id="IPR056116">
    <property type="entry name" value="DUF7699"/>
</dbReference>
<dbReference type="AlphaFoldDB" id="A0A068TNB0"/>
<proteinExistence type="predicted"/>
<dbReference type="SUPFAM" id="SSF90229">
    <property type="entry name" value="CCCH zinc finger"/>
    <property type="match status" value="1"/>
</dbReference>
<evidence type="ECO:0000256" key="4">
    <source>
        <dbReference type="PROSITE-ProRule" id="PRU00723"/>
    </source>
</evidence>
<evidence type="ECO:0000256" key="3">
    <source>
        <dbReference type="ARBA" id="ARBA00022833"/>
    </source>
</evidence>
<dbReference type="InterPro" id="IPR036855">
    <property type="entry name" value="Znf_CCCH_sf"/>
</dbReference>
<dbReference type="Pfam" id="PF18044">
    <property type="entry name" value="zf-CCCH_4"/>
    <property type="match status" value="1"/>
</dbReference>
<evidence type="ECO:0000256" key="1">
    <source>
        <dbReference type="ARBA" id="ARBA00022723"/>
    </source>
</evidence>
<evidence type="ECO:0000313" key="8">
    <source>
        <dbReference type="EMBL" id="CDO97820.1"/>
    </source>
</evidence>
<dbReference type="InterPro" id="IPR036361">
    <property type="entry name" value="SAP_dom_sf"/>
</dbReference>
<dbReference type="Gramene" id="CDO97820">
    <property type="protein sequence ID" value="CDO97820"/>
    <property type="gene ID" value="GSCOC_T00021733001"/>
</dbReference>
<feature type="domain" description="SAP" evidence="7">
    <location>
        <begin position="97"/>
        <end position="131"/>
    </location>
</feature>